<dbReference type="Proteomes" id="UP000317422">
    <property type="component" value="Unassembled WGS sequence"/>
</dbReference>
<name>A0A543NIB5_9ACTN</name>
<accession>A0A543NIB5</accession>
<feature type="transmembrane region" description="Helical" evidence="2">
    <location>
        <begin position="78"/>
        <end position="104"/>
    </location>
</feature>
<dbReference type="PANTHER" id="PTHR35335:SF1">
    <property type="entry name" value="UPF0716 PROTEIN FXSA"/>
    <property type="match status" value="1"/>
</dbReference>
<feature type="transmembrane region" description="Helical" evidence="2">
    <location>
        <begin position="6"/>
        <end position="26"/>
    </location>
</feature>
<dbReference type="PANTHER" id="PTHR35335">
    <property type="entry name" value="UPF0716 PROTEIN FXSA"/>
    <property type="match status" value="1"/>
</dbReference>
<keyword evidence="2" id="KW-0812">Transmembrane</keyword>
<dbReference type="Pfam" id="PF04186">
    <property type="entry name" value="FxsA"/>
    <property type="match status" value="1"/>
</dbReference>
<evidence type="ECO:0000256" key="2">
    <source>
        <dbReference type="SAM" id="Phobius"/>
    </source>
</evidence>
<dbReference type="InterPro" id="IPR007313">
    <property type="entry name" value="FxsA"/>
</dbReference>
<evidence type="ECO:0000256" key="1">
    <source>
        <dbReference type="SAM" id="MobiDB-lite"/>
    </source>
</evidence>
<keyword evidence="2" id="KW-1133">Transmembrane helix</keyword>
<feature type="transmembrane region" description="Helical" evidence="2">
    <location>
        <begin position="33"/>
        <end position="58"/>
    </location>
</feature>
<dbReference type="EMBL" id="VFQC01000001">
    <property type="protein sequence ID" value="TQN31583.1"/>
    <property type="molecule type" value="Genomic_DNA"/>
</dbReference>
<keyword evidence="4" id="KW-1185">Reference proteome</keyword>
<reference evidence="3 4" key="1">
    <citation type="submission" date="2019-06" db="EMBL/GenBank/DDBJ databases">
        <title>Sequencing the genomes of 1000 actinobacteria strains.</title>
        <authorList>
            <person name="Klenk H.-P."/>
        </authorList>
    </citation>
    <scope>NUCLEOTIDE SEQUENCE [LARGE SCALE GENOMIC DNA]</scope>
    <source>
        <strain evidence="3 4">DSM 45015</strain>
    </source>
</reference>
<evidence type="ECO:0000313" key="4">
    <source>
        <dbReference type="Proteomes" id="UP000317422"/>
    </source>
</evidence>
<feature type="region of interest" description="Disordered" evidence="1">
    <location>
        <begin position="129"/>
        <end position="175"/>
    </location>
</feature>
<evidence type="ECO:0000313" key="3">
    <source>
        <dbReference type="EMBL" id="TQN31583.1"/>
    </source>
</evidence>
<keyword evidence="2" id="KW-0472">Membrane</keyword>
<organism evidence="3 4">
    <name type="scientific">Haloactinospora alba</name>
    <dbReference type="NCBI Taxonomy" id="405555"/>
    <lineage>
        <taxon>Bacteria</taxon>
        <taxon>Bacillati</taxon>
        <taxon>Actinomycetota</taxon>
        <taxon>Actinomycetes</taxon>
        <taxon>Streptosporangiales</taxon>
        <taxon>Nocardiopsidaceae</taxon>
        <taxon>Haloactinospora</taxon>
    </lineage>
</organism>
<gene>
    <name evidence="3" type="ORF">FHX37_1491</name>
</gene>
<protein>
    <submittedName>
        <fullName evidence="3">UPF0716 protein FxsA</fullName>
    </submittedName>
</protein>
<feature type="compositionally biased region" description="Acidic residues" evidence="1">
    <location>
        <begin position="165"/>
        <end position="175"/>
    </location>
</feature>
<dbReference type="NCBIfam" id="NF008528">
    <property type="entry name" value="PRK11463.1-2"/>
    <property type="match status" value="1"/>
</dbReference>
<comment type="caution">
    <text evidence="3">The sequence shown here is derived from an EMBL/GenBank/DDBJ whole genome shotgun (WGS) entry which is preliminary data.</text>
</comment>
<dbReference type="AlphaFoldDB" id="A0A543NIB5"/>
<dbReference type="GO" id="GO:0016020">
    <property type="term" value="C:membrane"/>
    <property type="evidence" value="ECO:0007669"/>
    <property type="project" value="InterPro"/>
</dbReference>
<proteinExistence type="predicted"/>
<sequence>MVPMPLLIVIALMALPFVEVWLMVVVGQQIGAAWTVLALFGLSATGAVVLRSAGIRAHRAVEEAMRTGKSLQNGPLEMLMVMVGGILLLVPGFLTGLLGAVVALPVTRPALRWAFTAWAERRMARMRATMNAESAVPGRQEATGPGHTNGAPGSGRVVRGRVVSEDESSATGDDS</sequence>